<reference evidence="2 3" key="2">
    <citation type="journal article" date="2022" name="Mol. Biol. Evol.">
        <title>Comparative Genomics Reveals Insights into the Divergent Evolution of Astigmatic Mites and Household Pest Adaptations.</title>
        <authorList>
            <person name="Xiong Q."/>
            <person name="Wan A.T."/>
            <person name="Liu X."/>
            <person name="Fung C.S."/>
            <person name="Xiao X."/>
            <person name="Malainual N."/>
            <person name="Hou J."/>
            <person name="Wang L."/>
            <person name="Wang M."/>
            <person name="Yang K.Y."/>
            <person name="Cui Y."/>
            <person name="Leung E.L."/>
            <person name="Nong W."/>
            <person name="Shin S.K."/>
            <person name="Au S.W."/>
            <person name="Jeong K.Y."/>
            <person name="Chew F.T."/>
            <person name="Hui J.H."/>
            <person name="Leung T.F."/>
            <person name="Tungtrongchitr A."/>
            <person name="Zhong N."/>
            <person name="Liu Z."/>
            <person name="Tsui S.K."/>
        </authorList>
    </citation>
    <scope>NUCLEOTIDE SEQUENCE [LARGE SCALE GENOMIC DNA]</scope>
    <source>
        <strain evidence="2">Derp</strain>
    </source>
</reference>
<comment type="caution">
    <text evidence="2">The sequence shown here is derived from an EMBL/GenBank/DDBJ whole genome shotgun (WGS) entry which is preliminary data.</text>
</comment>
<name>A0ABQ8JPZ7_DERPT</name>
<keyword evidence="1" id="KW-0812">Transmembrane</keyword>
<proteinExistence type="predicted"/>
<feature type="transmembrane region" description="Helical" evidence="1">
    <location>
        <begin position="12"/>
        <end position="42"/>
    </location>
</feature>
<sequence length="145" mass="15932">MNDKNSFVTNDYFFFLFCNIKRILCIAAVSVTPLLFVLLVVVGGVENFDDKQLVDFCTLRFEIPFGLDEGVLVVFVVDFDDDDDDIVTVDFDNLPLAIFNIGPLFCSVYYRLSSGSNGPNNGSLLSNVSSLSSSSAIDGNSELPF</sequence>
<organism evidence="2 3">
    <name type="scientific">Dermatophagoides pteronyssinus</name>
    <name type="common">European house dust mite</name>
    <dbReference type="NCBI Taxonomy" id="6956"/>
    <lineage>
        <taxon>Eukaryota</taxon>
        <taxon>Metazoa</taxon>
        <taxon>Ecdysozoa</taxon>
        <taxon>Arthropoda</taxon>
        <taxon>Chelicerata</taxon>
        <taxon>Arachnida</taxon>
        <taxon>Acari</taxon>
        <taxon>Acariformes</taxon>
        <taxon>Sarcoptiformes</taxon>
        <taxon>Astigmata</taxon>
        <taxon>Psoroptidia</taxon>
        <taxon>Analgoidea</taxon>
        <taxon>Pyroglyphidae</taxon>
        <taxon>Dermatophagoidinae</taxon>
        <taxon>Dermatophagoides</taxon>
    </lineage>
</organism>
<keyword evidence="1" id="KW-1133">Transmembrane helix</keyword>
<evidence type="ECO:0008006" key="4">
    <source>
        <dbReference type="Google" id="ProtNLM"/>
    </source>
</evidence>
<keyword evidence="3" id="KW-1185">Reference proteome</keyword>
<protein>
    <recommendedName>
        <fullName evidence="4">Transmembrane protein</fullName>
    </recommendedName>
</protein>
<evidence type="ECO:0000313" key="3">
    <source>
        <dbReference type="Proteomes" id="UP000887458"/>
    </source>
</evidence>
<evidence type="ECO:0000313" key="2">
    <source>
        <dbReference type="EMBL" id="KAH9424592.1"/>
    </source>
</evidence>
<gene>
    <name evidence="2" type="ORF">DERP_013013</name>
</gene>
<accession>A0ABQ8JPZ7</accession>
<reference evidence="2 3" key="1">
    <citation type="journal article" date="2018" name="J. Allergy Clin. Immunol.">
        <title>High-quality assembly of Dermatophagoides pteronyssinus genome and transcriptome reveals a wide range of novel allergens.</title>
        <authorList>
            <person name="Liu X.Y."/>
            <person name="Yang K.Y."/>
            <person name="Wang M.Q."/>
            <person name="Kwok J.S."/>
            <person name="Zeng X."/>
            <person name="Yang Z."/>
            <person name="Xiao X.J."/>
            <person name="Lau C.P."/>
            <person name="Li Y."/>
            <person name="Huang Z.M."/>
            <person name="Ba J.G."/>
            <person name="Yim A.K."/>
            <person name="Ouyang C.Y."/>
            <person name="Ngai S.M."/>
            <person name="Chan T.F."/>
            <person name="Leung E.L."/>
            <person name="Liu L."/>
            <person name="Liu Z.G."/>
            <person name="Tsui S.K."/>
        </authorList>
    </citation>
    <scope>NUCLEOTIDE SEQUENCE [LARGE SCALE GENOMIC DNA]</scope>
    <source>
        <strain evidence="2">Derp</strain>
    </source>
</reference>
<dbReference type="EMBL" id="NJHN03000028">
    <property type="protein sequence ID" value="KAH9424592.1"/>
    <property type="molecule type" value="Genomic_DNA"/>
</dbReference>
<dbReference type="Proteomes" id="UP000887458">
    <property type="component" value="Unassembled WGS sequence"/>
</dbReference>
<evidence type="ECO:0000256" key="1">
    <source>
        <dbReference type="SAM" id="Phobius"/>
    </source>
</evidence>
<keyword evidence="1" id="KW-0472">Membrane</keyword>